<dbReference type="Gene3D" id="1.25.40.20">
    <property type="entry name" value="Ankyrin repeat-containing domain"/>
    <property type="match status" value="1"/>
</dbReference>
<dbReference type="Proteomes" id="UP000239899">
    <property type="component" value="Unassembled WGS sequence"/>
</dbReference>
<dbReference type="OrthoDB" id="514967at2759"/>
<feature type="compositionally biased region" description="Basic and acidic residues" evidence="4">
    <location>
        <begin position="176"/>
        <end position="187"/>
    </location>
</feature>
<dbReference type="InterPro" id="IPR044817">
    <property type="entry name" value="SBP-like"/>
</dbReference>
<evidence type="ECO:0000256" key="1">
    <source>
        <dbReference type="ARBA" id="ARBA00022723"/>
    </source>
</evidence>
<dbReference type="InterPro" id="IPR036770">
    <property type="entry name" value="Ankyrin_rpt-contain_sf"/>
</dbReference>
<evidence type="ECO:0000256" key="3">
    <source>
        <dbReference type="ARBA" id="ARBA00022833"/>
    </source>
</evidence>
<dbReference type="PANTHER" id="PTHR31251:SF169">
    <property type="entry name" value="SQUAMOSA PROMOTER-BINDING-LIKE PROTEIN 8"/>
    <property type="match status" value="1"/>
</dbReference>
<dbReference type="Gene3D" id="4.10.1100.10">
    <property type="entry name" value="Transcription factor, SBP-box domain"/>
    <property type="match status" value="1"/>
</dbReference>
<dbReference type="SUPFAM" id="SSF48403">
    <property type="entry name" value="Ankyrin repeat"/>
    <property type="match status" value="1"/>
</dbReference>
<evidence type="ECO:0000256" key="4">
    <source>
        <dbReference type="SAM" id="MobiDB-lite"/>
    </source>
</evidence>
<dbReference type="AlphaFoldDB" id="A0A2P6TXD0"/>
<accession>A0A2P6TXD0</accession>
<keyword evidence="2" id="KW-0863">Zinc-finger</keyword>
<dbReference type="Pfam" id="PF03110">
    <property type="entry name" value="SBP"/>
    <property type="match status" value="1"/>
</dbReference>
<gene>
    <name evidence="7" type="ORF">C2E21_2854</name>
</gene>
<evidence type="ECO:0000259" key="6">
    <source>
        <dbReference type="PROSITE" id="PS51141"/>
    </source>
</evidence>
<feature type="region of interest" description="Disordered" evidence="4">
    <location>
        <begin position="24"/>
        <end position="45"/>
    </location>
</feature>
<feature type="region of interest" description="Disordered" evidence="4">
    <location>
        <begin position="974"/>
        <end position="1002"/>
    </location>
</feature>
<evidence type="ECO:0000313" key="7">
    <source>
        <dbReference type="EMBL" id="PRW58719.1"/>
    </source>
</evidence>
<proteinExistence type="predicted"/>
<dbReference type="InterPro" id="IPR004333">
    <property type="entry name" value="SBP_dom"/>
</dbReference>
<dbReference type="GO" id="GO:0003677">
    <property type="term" value="F:DNA binding"/>
    <property type="evidence" value="ECO:0007669"/>
    <property type="project" value="InterPro"/>
</dbReference>
<dbReference type="GO" id="GO:0005634">
    <property type="term" value="C:nucleus"/>
    <property type="evidence" value="ECO:0007669"/>
    <property type="project" value="InterPro"/>
</dbReference>
<organism evidence="7 8">
    <name type="scientific">Chlorella sorokiniana</name>
    <name type="common">Freshwater green alga</name>
    <dbReference type="NCBI Taxonomy" id="3076"/>
    <lineage>
        <taxon>Eukaryota</taxon>
        <taxon>Viridiplantae</taxon>
        <taxon>Chlorophyta</taxon>
        <taxon>core chlorophytes</taxon>
        <taxon>Trebouxiophyceae</taxon>
        <taxon>Chlorellales</taxon>
        <taxon>Chlorellaceae</taxon>
        <taxon>Chlorella clade</taxon>
        <taxon>Chlorella</taxon>
    </lineage>
</organism>
<evidence type="ECO:0000256" key="2">
    <source>
        <dbReference type="ARBA" id="ARBA00022771"/>
    </source>
</evidence>
<dbReference type="InterPro" id="IPR036893">
    <property type="entry name" value="SBP_sf"/>
</dbReference>
<feature type="transmembrane region" description="Helical" evidence="5">
    <location>
        <begin position="1200"/>
        <end position="1219"/>
    </location>
</feature>
<dbReference type="PROSITE" id="PS51141">
    <property type="entry name" value="ZF_SBP"/>
    <property type="match status" value="1"/>
</dbReference>
<feature type="region of interest" description="Disordered" evidence="4">
    <location>
        <begin position="168"/>
        <end position="215"/>
    </location>
</feature>
<name>A0A2P6TXD0_CHLSO</name>
<comment type="caution">
    <text evidence="7">The sequence shown here is derived from an EMBL/GenBank/DDBJ whole genome shotgun (WGS) entry which is preliminary data.</text>
</comment>
<dbReference type="STRING" id="3076.A0A2P6TXD0"/>
<dbReference type="PANTHER" id="PTHR31251">
    <property type="entry name" value="SQUAMOSA PROMOTER-BINDING-LIKE PROTEIN 4"/>
    <property type="match status" value="1"/>
</dbReference>
<keyword evidence="5" id="KW-0812">Transmembrane</keyword>
<dbReference type="SUPFAM" id="SSF103612">
    <property type="entry name" value="SBT domain"/>
    <property type="match status" value="1"/>
</dbReference>
<dbReference type="EMBL" id="LHPG02000005">
    <property type="protein sequence ID" value="PRW58719.1"/>
    <property type="molecule type" value="Genomic_DNA"/>
</dbReference>
<sequence>MASFVDEAVWAAQDWKWDAQNLTATPAEAPQGGKAARKGGDTTATKQGCQVDGCTITVGNGKDYHSRYKICEFHLKAHVVQKNGLPHRFCQQCGKFQPLEDFDGDKRSCRARLDKHNARRRRQREMAHMLKKTGTIDEKVLIEKYGLSEEQLAPKLARLAKQGYTIKKSASGTAEGSEREGSVKEKATTSSATASVQAGTKEAGPTTARGASSGGVMAMSHGGTAAAAMAAAQFEADQQAQSAVLMQQLAVQQQLQEAQLAAAAMQAQAAVQAQAQAAAAAQGMLGGGHMLMGGAQAAPGPVGAAGLNLLLDDEFLDEVFNHPILEGLVPGAAQGMAGQAAADFLQLDAASAMELDDMAQLDKLTNELLGARAMGAPPAAAMLGGPGSTWPAAAAAAPMLAGMPQTYSINSTPSSSDTLTAAQQPLPPYLTAPPMQPSVAAPGFGAPLLGGTPFSGGLQPPPPLPGAMRMPGAGTRVESPASGRSTGTALPMPGMSVLDEALSLLSYDSAQVTYVPEEKLVRFSAKLFNCTPAQLPADLKASLVNMLSCQSMEGYLRPGCVHITVNALMGPEERALLAQSGVRAVVERLVARQPEAFWSQHAMLVQLGDKLVLVREGKVVHVLATAHSSLFPRVAALRPLVAEPDAEGAVTVSLWGYNLDNAEDTILARSNGVYVEVERAGLEADPAWRGMQRLDLRLTGVASAGALQLEVMRGGYISGSKAMLVTGDRLLAAEVRTLEAEESSTDLDTLLFQLAACQQFGGGAAGREYTLDDREVLGKSSRRLLAYAVQRKWVAATRTLLAAVDADQPAAEAMAAVDVMCVGITGMPLLQLAVRSQRLDLVRTLLDWGEAHGYTFAATTPGRRGLTALHLSGLVGDGGAIASLLSEKCPDALSGWEGARAEDGTLPIDFARRTGLGGVVERFIAVKKYEAAVSEGAACSKAADSKADPCESAQIVQCQDTQCLALARGKVSELRQRNGKSTDSASSSRNASKSLPDEESEGEDQVAAVKAALKATLAQERAQGTLLRFRNGELEGRYHSWYSAGQQVPVDVAFLVVAALSQGAWIFRWSGDSSWLGAAMVALMAINVATMQLAALWPATYCQWREPLCVLSHIVHKLAQVAVTLAPRIGTVYSATYNPTVALLESSSLAQIAMLSFGMRLRFTTHLLVSAFHFAASAAANDQVCAAGFPFLPGGACTALMLSWQALACFAVPCTLLYASEKRSRRIFLQTVSD</sequence>
<feature type="compositionally biased region" description="Low complexity" evidence="4">
    <location>
        <begin position="981"/>
        <end position="994"/>
    </location>
</feature>
<evidence type="ECO:0000313" key="8">
    <source>
        <dbReference type="Proteomes" id="UP000239899"/>
    </source>
</evidence>
<keyword evidence="8" id="KW-1185">Reference proteome</keyword>
<keyword evidence="3" id="KW-0862">Zinc</keyword>
<keyword evidence="1" id="KW-0479">Metal-binding</keyword>
<evidence type="ECO:0000256" key="5">
    <source>
        <dbReference type="SAM" id="Phobius"/>
    </source>
</evidence>
<feature type="region of interest" description="Disordered" evidence="4">
    <location>
        <begin position="454"/>
        <end position="490"/>
    </location>
</feature>
<keyword evidence="5" id="KW-1133">Transmembrane helix</keyword>
<reference evidence="7 8" key="1">
    <citation type="journal article" date="2018" name="Plant J.">
        <title>Genome sequences of Chlorella sorokiniana UTEX 1602 and Micractinium conductrix SAG 241.80: implications to maltose excretion by a green alga.</title>
        <authorList>
            <person name="Arriola M.B."/>
            <person name="Velmurugan N."/>
            <person name="Zhang Y."/>
            <person name="Plunkett M.H."/>
            <person name="Hondzo H."/>
            <person name="Barney B.M."/>
        </authorList>
    </citation>
    <scope>NUCLEOTIDE SEQUENCE [LARGE SCALE GENOMIC DNA]</scope>
    <source>
        <strain evidence="8">UTEX 1602</strain>
    </source>
</reference>
<dbReference type="GO" id="GO:0008270">
    <property type="term" value="F:zinc ion binding"/>
    <property type="evidence" value="ECO:0007669"/>
    <property type="project" value="UniProtKB-KW"/>
</dbReference>
<keyword evidence="5" id="KW-0472">Membrane</keyword>
<feature type="domain" description="SBP-type" evidence="6">
    <location>
        <begin position="46"/>
        <end position="123"/>
    </location>
</feature>
<protein>
    <submittedName>
        <fullName evidence="7">Copper responsive regulator 1 isoform B</fullName>
    </submittedName>
</protein>